<gene>
    <name evidence="1" type="ORF">V8G54_028234</name>
</gene>
<organism evidence="1 2">
    <name type="scientific">Vigna mungo</name>
    <name type="common">Black gram</name>
    <name type="synonym">Phaseolus mungo</name>
    <dbReference type="NCBI Taxonomy" id="3915"/>
    <lineage>
        <taxon>Eukaryota</taxon>
        <taxon>Viridiplantae</taxon>
        <taxon>Streptophyta</taxon>
        <taxon>Embryophyta</taxon>
        <taxon>Tracheophyta</taxon>
        <taxon>Spermatophyta</taxon>
        <taxon>Magnoliopsida</taxon>
        <taxon>eudicotyledons</taxon>
        <taxon>Gunneridae</taxon>
        <taxon>Pentapetalae</taxon>
        <taxon>rosids</taxon>
        <taxon>fabids</taxon>
        <taxon>Fabales</taxon>
        <taxon>Fabaceae</taxon>
        <taxon>Papilionoideae</taxon>
        <taxon>50 kb inversion clade</taxon>
        <taxon>NPAAA clade</taxon>
        <taxon>indigoferoid/millettioid clade</taxon>
        <taxon>Phaseoleae</taxon>
        <taxon>Vigna</taxon>
    </lineage>
</organism>
<protein>
    <submittedName>
        <fullName evidence="1">Uncharacterized protein</fullName>
    </submittedName>
</protein>
<dbReference type="AlphaFoldDB" id="A0AAQ3MSE2"/>
<evidence type="ECO:0000313" key="2">
    <source>
        <dbReference type="Proteomes" id="UP001374535"/>
    </source>
</evidence>
<evidence type="ECO:0000313" key="1">
    <source>
        <dbReference type="EMBL" id="WVY96083.1"/>
    </source>
</evidence>
<dbReference type="EMBL" id="CP144692">
    <property type="protein sequence ID" value="WVY96083.1"/>
    <property type="molecule type" value="Genomic_DNA"/>
</dbReference>
<keyword evidence="2" id="KW-1185">Reference proteome</keyword>
<proteinExistence type="predicted"/>
<accession>A0AAQ3MSE2</accession>
<dbReference type="Proteomes" id="UP001374535">
    <property type="component" value="Chromosome 9"/>
</dbReference>
<reference evidence="1 2" key="1">
    <citation type="journal article" date="2023" name="Life. Sci Alliance">
        <title>Evolutionary insights into 3D genome organization and epigenetic landscape of Vigna mungo.</title>
        <authorList>
            <person name="Junaid A."/>
            <person name="Singh B."/>
            <person name="Bhatia S."/>
        </authorList>
    </citation>
    <scope>NUCLEOTIDE SEQUENCE [LARGE SCALE GENOMIC DNA]</scope>
    <source>
        <strain evidence="1">Urdbean</strain>
    </source>
</reference>
<sequence length="152" mass="17757">MSTQNSSNWEKTEKKDDIKEIHALEYIKKEIEGACQILQIDIGYENGGILTNSPKLLITVFESEKSWLMSQQIFEKKIKQALIHIATIRMVDRGDKEAAIGVISYQYDQDKTELGKEVYYFREIIIITHFFLYYRLNSNCLSGVILLHEIYQ</sequence>
<name>A0AAQ3MSE2_VIGMU</name>